<keyword evidence="3" id="KW-1185">Reference proteome</keyword>
<dbReference type="InterPro" id="IPR023213">
    <property type="entry name" value="CAT-like_dom_sf"/>
</dbReference>
<evidence type="ECO:0000313" key="2">
    <source>
        <dbReference type="EnsemblPlants" id="Kaladp0938s0001.1.v1.1"/>
    </source>
</evidence>
<evidence type="ECO:0000256" key="1">
    <source>
        <dbReference type="ARBA" id="ARBA00022679"/>
    </source>
</evidence>
<dbReference type="Proteomes" id="UP000594263">
    <property type="component" value="Unplaced"/>
</dbReference>
<proteinExistence type="predicted"/>
<organism evidence="2 3">
    <name type="scientific">Kalanchoe fedtschenkoi</name>
    <name type="common">Lavender scallops</name>
    <name type="synonym">South American air plant</name>
    <dbReference type="NCBI Taxonomy" id="63787"/>
    <lineage>
        <taxon>Eukaryota</taxon>
        <taxon>Viridiplantae</taxon>
        <taxon>Streptophyta</taxon>
        <taxon>Embryophyta</taxon>
        <taxon>Tracheophyta</taxon>
        <taxon>Spermatophyta</taxon>
        <taxon>Magnoliopsida</taxon>
        <taxon>eudicotyledons</taxon>
        <taxon>Gunneridae</taxon>
        <taxon>Pentapetalae</taxon>
        <taxon>Saxifragales</taxon>
        <taxon>Crassulaceae</taxon>
        <taxon>Kalanchoe</taxon>
    </lineage>
</organism>
<reference evidence="2" key="1">
    <citation type="submission" date="2021-01" db="UniProtKB">
        <authorList>
            <consortium name="EnsemblPlants"/>
        </authorList>
    </citation>
    <scope>IDENTIFICATION</scope>
</reference>
<sequence length="276" mass="31034">MSAMSKSVTVLSTSSVVPDKESTIEDLKLSVFDLPMLSKGCLFARPPIPIHNLITHLKRGLSHFLALAGRLIIDSNGYVYIACNDSGAGFIHANANCITIREVLSPYSDVTNCYKKFFAMDRTISYDGHFKLILTVQVTEPLDGLFIGCAVNHAVVYGTSLWNFLNTFTEVCRGADRIMKLSDFSRRSPLISPVVLRVPPGDPMVTFSGDASLRERIFSFMQGIDFEIEEQNKPQRRSRRPPAMATIGYGDWNVEVDDEYMDNWILVQCFHKNRNH</sequence>
<dbReference type="PANTHER" id="PTHR31896:SF64">
    <property type="entry name" value="TRICHOTHECENE 3-O-ACETYLTRANSFERASE"/>
    <property type="match status" value="1"/>
</dbReference>
<dbReference type="GO" id="GO:0016740">
    <property type="term" value="F:transferase activity"/>
    <property type="evidence" value="ECO:0007669"/>
    <property type="project" value="UniProtKB-KW"/>
</dbReference>
<dbReference type="AlphaFoldDB" id="A0A7N0VIV7"/>
<keyword evidence="1" id="KW-0808">Transferase</keyword>
<dbReference type="Gramene" id="Kaladp0938s0001.1.v1.1">
    <property type="protein sequence ID" value="Kaladp0938s0001.1.v1.1"/>
    <property type="gene ID" value="Kaladp0938s0001.v1.1"/>
</dbReference>
<dbReference type="Pfam" id="PF02458">
    <property type="entry name" value="Transferase"/>
    <property type="match status" value="1"/>
</dbReference>
<protein>
    <submittedName>
        <fullName evidence="2">Uncharacterized protein</fullName>
    </submittedName>
</protein>
<evidence type="ECO:0000313" key="3">
    <source>
        <dbReference type="Proteomes" id="UP000594263"/>
    </source>
</evidence>
<dbReference type="EnsemblPlants" id="Kaladp0938s0001.1.v1.1">
    <property type="protein sequence ID" value="Kaladp0938s0001.1.v1.1"/>
    <property type="gene ID" value="Kaladp0938s0001.v1.1"/>
</dbReference>
<dbReference type="Gene3D" id="3.30.559.10">
    <property type="entry name" value="Chloramphenicol acetyltransferase-like domain"/>
    <property type="match status" value="1"/>
</dbReference>
<dbReference type="InterPro" id="IPR051283">
    <property type="entry name" value="Sec_Metabolite_Acyltrans"/>
</dbReference>
<dbReference type="OMA" id="ATWHFIN"/>
<accession>A0A7N0VIV7</accession>
<dbReference type="PANTHER" id="PTHR31896">
    <property type="entry name" value="FAMILY REGULATORY PROTEIN, PUTATIVE (AFU_ORTHOLOGUE AFUA_3G14730)-RELATED"/>
    <property type="match status" value="1"/>
</dbReference>
<name>A0A7N0VIV7_KALFE</name>